<dbReference type="Gene3D" id="1.10.10.10">
    <property type="entry name" value="Winged helix-like DNA-binding domain superfamily/Winged helix DNA-binding domain"/>
    <property type="match status" value="1"/>
</dbReference>
<organism evidence="1 2">
    <name type="scientific">Acinetobacter venetianus</name>
    <dbReference type="NCBI Taxonomy" id="52133"/>
    <lineage>
        <taxon>Bacteria</taxon>
        <taxon>Pseudomonadati</taxon>
        <taxon>Pseudomonadota</taxon>
        <taxon>Gammaproteobacteria</taxon>
        <taxon>Moraxellales</taxon>
        <taxon>Moraxellaceae</taxon>
        <taxon>Acinetobacter</taxon>
    </lineage>
</organism>
<dbReference type="PATRIC" id="fig|52133.18.peg.3445"/>
<dbReference type="EMBL" id="JRUE01000254">
    <property type="protein sequence ID" value="KXZ63001.1"/>
    <property type="molecule type" value="Genomic_DNA"/>
</dbReference>
<comment type="caution">
    <text evidence="1">The sequence shown here is derived from an EMBL/GenBank/DDBJ whole genome shotgun (WGS) entry which is preliminary data.</text>
</comment>
<dbReference type="SUPFAM" id="SSF88659">
    <property type="entry name" value="Sigma3 and sigma4 domains of RNA polymerase sigma factors"/>
    <property type="match status" value="1"/>
</dbReference>
<gene>
    <name evidence="1" type="ORF">AVENLUH5627_03356</name>
</gene>
<name>A0A150HKI1_9GAMM</name>
<dbReference type="Proteomes" id="UP000075680">
    <property type="component" value="Unassembled WGS sequence"/>
</dbReference>
<dbReference type="InterPro" id="IPR036388">
    <property type="entry name" value="WH-like_DNA-bd_sf"/>
</dbReference>
<dbReference type="InterPro" id="IPR013324">
    <property type="entry name" value="RNA_pol_sigma_r3/r4-like"/>
</dbReference>
<dbReference type="AlphaFoldDB" id="A0A150HKI1"/>
<dbReference type="RefSeq" id="WP_179997520.1">
    <property type="nucleotide sequence ID" value="NZ_JRUE01000254.1"/>
</dbReference>
<proteinExistence type="predicted"/>
<reference evidence="1 2" key="1">
    <citation type="journal article" date="2016" name="Sci. Rep.">
        <title>Genomic and phenotypic characterization of the species Acinetobacter venetianus.</title>
        <authorList>
            <person name="Fondi M."/>
            <person name="Maida I."/>
            <person name="Perrin E."/>
            <person name="Orlandini V."/>
            <person name="La Torre L."/>
            <person name="Bosi E."/>
            <person name="Negroni A."/>
            <person name="Zanaroli G."/>
            <person name="Fava F."/>
            <person name="Decorosi F."/>
            <person name="Giovannetti L."/>
            <person name="Viti C."/>
            <person name="Vaneechoutte M."/>
            <person name="Dijkshoorn L."/>
            <person name="Fani R."/>
        </authorList>
    </citation>
    <scope>NUCLEOTIDE SEQUENCE [LARGE SCALE GENOMIC DNA]</scope>
    <source>
        <strain evidence="1 2">LUH5627</strain>
    </source>
</reference>
<sequence length="81" mass="9557">MFDKKFFDTPMGLKQILAYELYVNHGLYQREIANFLGCSNNTVANYVKKLKKYDHLKDFKVTLESKSKDVENALENIKRHL</sequence>
<protein>
    <submittedName>
        <fullName evidence="1">Uncharacterized protein</fullName>
    </submittedName>
</protein>
<evidence type="ECO:0000313" key="2">
    <source>
        <dbReference type="Proteomes" id="UP000075680"/>
    </source>
</evidence>
<accession>A0A150HKI1</accession>
<evidence type="ECO:0000313" key="1">
    <source>
        <dbReference type="EMBL" id="KXZ63001.1"/>
    </source>
</evidence>